<reference evidence="7 8" key="1">
    <citation type="submission" date="2018-03" db="EMBL/GenBank/DDBJ databases">
        <title>The draft genome of Zobellella taiwanensis JCM 13381.</title>
        <authorList>
            <person name="Liu L."/>
            <person name="Li L."/>
            <person name="Wang T."/>
            <person name="Zhang X."/>
            <person name="Liang L."/>
        </authorList>
    </citation>
    <scope>NUCLEOTIDE SEQUENCE [LARGE SCALE GENOMIC DNA]</scope>
    <source>
        <strain evidence="7 8">JCM 13381</strain>
    </source>
</reference>
<evidence type="ECO:0000256" key="4">
    <source>
        <dbReference type="ARBA" id="ARBA00023315"/>
    </source>
</evidence>
<evidence type="ECO:0000256" key="5">
    <source>
        <dbReference type="RuleBase" id="RU367021"/>
    </source>
</evidence>
<keyword evidence="2 5" id="KW-0808">Transferase</keyword>
<dbReference type="InterPro" id="IPR001451">
    <property type="entry name" value="Hexapep"/>
</dbReference>
<organism evidence="7 8">
    <name type="scientific">Zobellella taiwanensis</name>
    <dbReference type="NCBI Taxonomy" id="347535"/>
    <lineage>
        <taxon>Bacteria</taxon>
        <taxon>Pseudomonadati</taxon>
        <taxon>Pseudomonadota</taxon>
        <taxon>Gammaproteobacteria</taxon>
        <taxon>Aeromonadales</taxon>
        <taxon>Aeromonadaceae</taxon>
        <taxon>Zobellella</taxon>
    </lineage>
</organism>
<evidence type="ECO:0000313" key="7">
    <source>
        <dbReference type="EMBL" id="PSJ48475.1"/>
    </source>
</evidence>
<dbReference type="FunFam" id="2.160.10.10:FF:000008">
    <property type="entry name" value="Maltose O-acetyltransferase"/>
    <property type="match status" value="1"/>
</dbReference>
<comment type="similarity">
    <text evidence="1 5">Belongs to the transferase hexapeptide repeat family.</text>
</comment>
<protein>
    <recommendedName>
        <fullName evidence="5">Acetyltransferase</fullName>
        <ecNumber evidence="5">2.3.1.-</ecNumber>
    </recommendedName>
</protein>
<sequence length="204" mass="22842">MNQKARMLAGKLYVAQGPELKADCHRSRRLTRLFNATTEEQQEERLALLKELFAATGERLYIEPPFRCDYGGNIQVGEGFYANFDCIILDVCRVRIGERVLFGPRVCVYTASHPIDAGVRAELECGRPVSIGDDVWVGGNTVINPGVRIGNRVVIGSGSVVTKDIPDDVVAAGNPCRIIRPITEEDRQYWQQLREEYRAETEEA</sequence>
<dbReference type="Gene3D" id="2.160.10.10">
    <property type="entry name" value="Hexapeptide repeat proteins"/>
    <property type="match status" value="1"/>
</dbReference>
<dbReference type="AlphaFoldDB" id="A0A2P7RE34"/>
<dbReference type="Proteomes" id="UP000242181">
    <property type="component" value="Unassembled WGS sequence"/>
</dbReference>
<evidence type="ECO:0000256" key="2">
    <source>
        <dbReference type="ARBA" id="ARBA00022679"/>
    </source>
</evidence>
<dbReference type="Pfam" id="PF00132">
    <property type="entry name" value="Hexapep"/>
    <property type="match status" value="1"/>
</dbReference>
<dbReference type="InterPro" id="IPR018357">
    <property type="entry name" value="Hexapep_transf_CS"/>
</dbReference>
<dbReference type="PANTHER" id="PTHR43017">
    <property type="entry name" value="GALACTOSIDE O-ACETYLTRANSFERASE"/>
    <property type="match status" value="1"/>
</dbReference>
<accession>A0A2P7RE34</accession>
<dbReference type="RefSeq" id="WP_106451924.1">
    <property type="nucleotide sequence ID" value="NZ_PXYH01000001.1"/>
</dbReference>
<dbReference type="SUPFAM" id="SSF51161">
    <property type="entry name" value="Trimeric LpxA-like enzymes"/>
    <property type="match status" value="1"/>
</dbReference>
<dbReference type="InterPro" id="IPR011004">
    <property type="entry name" value="Trimer_LpxA-like_sf"/>
</dbReference>
<dbReference type="SMART" id="SM01266">
    <property type="entry name" value="Mac"/>
    <property type="match status" value="1"/>
</dbReference>
<evidence type="ECO:0000313" key="8">
    <source>
        <dbReference type="Proteomes" id="UP000242181"/>
    </source>
</evidence>
<dbReference type="PANTHER" id="PTHR43017:SF1">
    <property type="entry name" value="ACETYLTRANSFERASE YJL218W-RELATED"/>
    <property type="match status" value="1"/>
</dbReference>
<keyword evidence="3" id="KW-0677">Repeat</keyword>
<evidence type="ECO:0000259" key="6">
    <source>
        <dbReference type="SMART" id="SM01266"/>
    </source>
</evidence>
<dbReference type="CDD" id="cd03357">
    <property type="entry name" value="LbH_MAT_GAT"/>
    <property type="match status" value="1"/>
</dbReference>
<name>A0A2P7RE34_9GAMM</name>
<dbReference type="GO" id="GO:0008870">
    <property type="term" value="F:galactoside O-acetyltransferase activity"/>
    <property type="evidence" value="ECO:0007669"/>
    <property type="project" value="TreeGrafter"/>
</dbReference>
<evidence type="ECO:0000256" key="3">
    <source>
        <dbReference type="ARBA" id="ARBA00022737"/>
    </source>
</evidence>
<proteinExistence type="inferred from homology"/>
<comment type="caution">
    <text evidence="7">The sequence shown here is derived from an EMBL/GenBank/DDBJ whole genome shotgun (WGS) entry which is preliminary data.</text>
</comment>
<dbReference type="EMBL" id="PXYH01000001">
    <property type="protein sequence ID" value="PSJ48475.1"/>
    <property type="molecule type" value="Genomic_DNA"/>
</dbReference>
<dbReference type="Pfam" id="PF12464">
    <property type="entry name" value="Mac"/>
    <property type="match status" value="1"/>
</dbReference>
<dbReference type="InterPro" id="IPR024688">
    <property type="entry name" value="Mac_dom"/>
</dbReference>
<dbReference type="PROSITE" id="PS00101">
    <property type="entry name" value="HEXAPEP_TRANSFERASES"/>
    <property type="match status" value="1"/>
</dbReference>
<dbReference type="OrthoDB" id="9815592at2"/>
<evidence type="ECO:0000256" key="1">
    <source>
        <dbReference type="ARBA" id="ARBA00007274"/>
    </source>
</evidence>
<dbReference type="InterPro" id="IPR039369">
    <property type="entry name" value="LacA-like"/>
</dbReference>
<keyword evidence="4 5" id="KW-0012">Acyltransferase</keyword>
<gene>
    <name evidence="7" type="ORF">C7I36_01235</name>
</gene>
<keyword evidence="8" id="KW-1185">Reference proteome</keyword>
<dbReference type="EC" id="2.3.1.-" evidence="5"/>
<feature type="domain" description="Maltose/galactoside acetyltransferase" evidence="6">
    <location>
        <begin position="4"/>
        <end position="58"/>
    </location>
</feature>